<organism evidence="5 6">
    <name type="scientific">Mola mola</name>
    <name type="common">Ocean sunfish</name>
    <name type="synonym">Tetraodon mola</name>
    <dbReference type="NCBI Taxonomy" id="94237"/>
    <lineage>
        <taxon>Eukaryota</taxon>
        <taxon>Metazoa</taxon>
        <taxon>Chordata</taxon>
        <taxon>Craniata</taxon>
        <taxon>Vertebrata</taxon>
        <taxon>Euteleostomi</taxon>
        <taxon>Actinopterygii</taxon>
        <taxon>Neopterygii</taxon>
        <taxon>Teleostei</taxon>
        <taxon>Neoteleostei</taxon>
        <taxon>Acanthomorphata</taxon>
        <taxon>Eupercaria</taxon>
        <taxon>Tetraodontiformes</taxon>
        <taxon>Molidae</taxon>
        <taxon>Mola</taxon>
    </lineage>
</organism>
<dbReference type="SMART" id="SM00241">
    <property type="entry name" value="ZP"/>
    <property type="match status" value="1"/>
</dbReference>
<keyword evidence="3" id="KW-0325">Glycoprotein</keyword>
<reference evidence="5" key="2">
    <citation type="submission" date="2025-09" db="UniProtKB">
        <authorList>
            <consortium name="Ensembl"/>
        </authorList>
    </citation>
    <scope>IDENTIFICATION</scope>
</reference>
<name>A0A3Q4B938_MOLML</name>
<evidence type="ECO:0000256" key="2">
    <source>
        <dbReference type="ARBA" id="ARBA00023157"/>
    </source>
</evidence>
<reference evidence="5" key="1">
    <citation type="submission" date="2025-08" db="UniProtKB">
        <authorList>
            <consortium name="Ensembl"/>
        </authorList>
    </citation>
    <scope>IDENTIFICATION</scope>
</reference>
<dbReference type="Gene3D" id="2.60.40.4100">
    <property type="entry name" value="Zona pellucida, ZP-C domain"/>
    <property type="match status" value="1"/>
</dbReference>
<dbReference type="PRINTS" id="PR00023">
    <property type="entry name" value="ZPELLUCIDA"/>
</dbReference>
<dbReference type="Proteomes" id="UP000261620">
    <property type="component" value="Unplaced"/>
</dbReference>
<proteinExistence type="predicted"/>
<evidence type="ECO:0000256" key="1">
    <source>
        <dbReference type="ARBA" id="ARBA00022729"/>
    </source>
</evidence>
<accession>A0A3Q4B938</accession>
<feature type="domain" description="ZP" evidence="4">
    <location>
        <begin position="422"/>
        <end position="676"/>
    </location>
</feature>
<dbReference type="Pfam" id="PF00100">
    <property type="entry name" value="Zona_pellucida"/>
    <property type="match status" value="1"/>
</dbReference>
<evidence type="ECO:0000313" key="5">
    <source>
        <dbReference type="Ensembl" id="ENSMMOP00000014625.1"/>
    </source>
</evidence>
<keyword evidence="6" id="KW-1185">Reference proteome</keyword>
<dbReference type="PROSITE" id="PS51034">
    <property type="entry name" value="ZP_2"/>
    <property type="match status" value="1"/>
</dbReference>
<evidence type="ECO:0000259" key="4">
    <source>
        <dbReference type="PROSITE" id="PS51034"/>
    </source>
</evidence>
<protein>
    <recommendedName>
        <fullName evidence="4">ZP domain-containing protein</fullName>
    </recommendedName>
</protein>
<keyword evidence="1" id="KW-0732">Signal</keyword>
<dbReference type="Gene3D" id="2.60.40.3210">
    <property type="entry name" value="Zona pellucida, ZP-N domain"/>
    <property type="match status" value="1"/>
</dbReference>
<dbReference type="InterPro" id="IPR055355">
    <property type="entry name" value="ZP-C"/>
</dbReference>
<dbReference type="Ensembl" id="ENSMMOT00000014860.1">
    <property type="protein sequence ID" value="ENSMMOP00000014625.1"/>
    <property type="gene ID" value="ENSMMOG00000011173.1"/>
</dbReference>
<keyword evidence="2" id="KW-1015">Disulfide bond</keyword>
<evidence type="ECO:0000256" key="3">
    <source>
        <dbReference type="ARBA" id="ARBA00023180"/>
    </source>
</evidence>
<dbReference type="PANTHER" id="PTHR14002">
    <property type="entry name" value="ENDOGLIN/TGF-BETA RECEPTOR TYPE III"/>
    <property type="match status" value="1"/>
</dbReference>
<dbReference type="PANTHER" id="PTHR14002:SF50">
    <property type="entry name" value="ALPHA-TECTORIN-LIKE-RELATED"/>
    <property type="match status" value="1"/>
</dbReference>
<dbReference type="InterPro" id="IPR048290">
    <property type="entry name" value="ZP_chr"/>
</dbReference>
<sequence length="697" mass="77335">MTKMCLKLISVIPNLRLPDAELPQETVLKALGLEMTVVPVLLRLWHEQVTTSASAFTTCFNDFYNDSAPGDCIIGPPPTNMTEVIVMGPRSEIESNFRQELATIVSNISCSVLLDTPYPGGFNVSVPHCHGLHIKIVSLQKLLSLCFLDYVCSVIGPAVVNVRGGLEYVQDRCEYTLLSVSSDQNLTVTGRFQERRRKDVSFLDRVTLNLSSPVHLEQGGRVLLEDVTLNINSTAQQVLDGVRVSKDHTGVTARVNLSNTLEAVVYFDGYTALIGLKGRYYNYHLEHNELLSFWSIRNVLRVVIYCNVLYNDTADSTINCTMMTERCNRLREAPFTTCHNHTDPEPYISSCNNTLFCNMRSNNTLDDWWEHNCCNPPALCQDKICSDHEFCGYNEKGNLGCLCRAIFADPYRSTDSFGGPAICEHNSASVTLVGCLLEEKDIDYTKLHLNDESCTGQIDELDKTVTFGFNSSNACGVVVMTNNSKIIYKNTIVVDNNSSGVITRQDQVFIDFSCYNTLPANRTMSFAIRQSSVVQEITSGPYNYSLTMRAYLDAAHTQVLESDTEVEMNQKIWMELHTEGLEGGFLALVIDSCRATPTSAPTSSPSYNLILNSCANTADGMVEVINNGQGTSANFSFSVFQFSGMSVEVYLHCHLRLCATAITNCVPTCNGNSRRRRSATLKYVDGAPGYISMAWTK</sequence>
<dbReference type="OMA" id="FRIRQIS"/>
<dbReference type="InterPro" id="IPR042235">
    <property type="entry name" value="ZP-C_dom"/>
</dbReference>
<evidence type="ECO:0000313" key="6">
    <source>
        <dbReference type="Proteomes" id="UP000261620"/>
    </source>
</evidence>
<dbReference type="InterPro" id="IPR001507">
    <property type="entry name" value="ZP_dom"/>
</dbReference>
<dbReference type="AlphaFoldDB" id="A0A3Q4B938"/>